<accession>A0A242A611</accession>
<proteinExistence type="predicted"/>
<dbReference type="AlphaFoldDB" id="A0A242A611"/>
<gene>
    <name evidence="1" type="ORF">A5886_001554</name>
</gene>
<dbReference type="EMBL" id="NGKU01000001">
    <property type="protein sequence ID" value="OTN76477.1"/>
    <property type="molecule type" value="Genomic_DNA"/>
</dbReference>
<dbReference type="Proteomes" id="UP000195043">
    <property type="component" value="Unassembled WGS sequence"/>
</dbReference>
<protein>
    <submittedName>
        <fullName evidence="1">Uncharacterized protein</fullName>
    </submittedName>
</protein>
<keyword evidence="2" id="KW-1185">Reference proteome</keyword>
<dbReference type="OrthoDB" id="9833064at2"/>
<evidence type="ECO:0000313" key="2">
    <source>
        <dbReference type="Proteomes" id="UP000195043"/>
    </source>
</evidence>
<evidence type="ECO:0000313" key="1">
    <source>
        <dbReference type="EMBL" id="OTN76477.1"/>
    </source>
</evidence>
<organism evidence="1 2">
    <name type="scientific">Candidatus Enterococcus testudinis</name>
    <dbReference type="NCBI Taxonomy" id="1834191"/>
    <lineage>
        <taxon>Bacteria</taxon>
        <taxon>Bacillati</taxon>
        <taxon>Bacillota</taxon>
        <taxon>Bacilli</taxon>
        <taxon>Lactobacillales</taxon>
        <taxon>Enterococcaceae</taxon>
        <taxon>Enterococcus</taxon>
    </lineage>
</organism>
<dbReference type="STRING" id="1834191.A5886_001554"/>
<name>A0A242A611_9ENTE</name>
<comment type="caution">
    <text evidence="1">The sequence shown here is derived from an EMBL/GenBank/DDBJ whole genome shotgun (WGS) entry which is preliminary data.</text>
</comment>
<reference evidence="1 2" key="1">
    <citation type="submission" date="2017-05" db="EMBL/GenBank/DDBJ databases">
        <title>The Genome Sequence of Enterococcus sp. 8G7_MSG3316.</title>
        <authorList>
            <consortium name="The Broad Institute Genomics Platform"/>
            <consortium name="The Broad Institute Genomic Center for Infectious Diseases"/>
            <person name="Earl A."/>
            <person name="Manson A."/>
            <person name="Schwartman J."/>
            <person name="Gilmore M."/>
            <person name="Abouelleil A."/>
            <person name="Cao P."/>
            <person name="Chapman S."/>
            <person name="Cusick C."/>
            <person name="Shea T."/>
            <person name="Young S."/>
            <person name="Neafsey D."/>
            <person name="Nusbaum C."/>
            <person name="Birren B."/>
        </authorList>
    </citation>
    <scope>NUCLEOTIDE SEQUENCE [LARGE SCALE GENOMIC DNA]</scope>
    <source>
        <strain evidence="1 2">8G7_MSG3316</strain>
    </source>
</reference>
<dbReference type="RefSeq" id="WP_086274426.1">
    <property type="nucleotide sequence ID" value="NZ_NGKU01000001.1"/>
</dbReference>
<sequence>MKRYFSFAFLCLCLLVSLIFLLTNKEKQEAPQDKEEEFFTAIDSEVNNAFMTVDEYVRNTLKIYLKDKSAASVSPLSNEGVSGDVIQSRIIYEQFAYGLGIDLENDSYHSEDGLGYYDNYKYKFLAEAEGFYAIPLYILIEGDLSQKTFSYQATSVYDQLPLDLWDIYTETPFFDQANNLTKWLVVFKYPFDHPLPPEKMEVSLILDAIV</sequence>